<dbReference type="Gene3D" id="3.40.462.20">
    <property type="match status" value="1"/>
</dbReference>
<name>A0AAN7C117_9PEZI</name>
<dbReference type="Proteomes" id="UP001303760">
    <property type="component" value="Unassembled WGS sequence"/>
</dbReference>
<evidence type="ECO:0000256" key="1">
    <source>
        <dbReference type="ARBA" id="ARBA00005466"/>
    </source>
</evidence>
<dbReference type="InterPro" id="IPR036318">
    <property type="entry name" value="FAD-bd_PCMH-like_sf"/>
</dbReference>
<accession>A0AAN7C117</accession>
<proteinExistence type="inferred from homology"/>
<dbReference type="AlphaFoldDB" id="A0AAN7C117"/>
<keyword evidence="6" id="KW-1185">Reference proteome</keyword>
<dbReference type="Pfam" id="PF01565">
    <property type="entry name" value="FAD_binding_4"/>
    <property type="match status" value="1"/>
</dbReference>
<evidence type="ECO:0000259" key="4">
    <source>
        <dbReference type="PROSITE" id="PS51387"/>
    </source>
</evidence>
<dbReference type="InterPro" id="IPR016169">
    <property type="entry name" value="FAD-bd_PCMH_sub2"/>
</dbReference>
<dbReference type="GO" id="GO:0071949">
    <property type="term" value="F:FAD binding"/>
    <property type="evidence" value="ECO:0007669"/>
    <property type="project" value="InterPro"/>
</dbReference>
<feature type="signal peptide" evidence="3">
    <location>
        <begin position="1"/>
        <end position="17"/>
    </location>
</feature>
<reference evidence="5" key="1">
    <citation type="journal article" date="2023" name="Mol. Phylogenet. Evol.">
        <title>Genome-scale phylogeny and comparative genomics of the fungal order Sordariales.</title>
        <authorList>
            <person name="Hensen N."/>
            <person name="Bonometti L."/>
            <person name="Westerberg I."/>
            <person name="Brannstrom I.O."/>
            <person name="Guillou S."/>
            <person name="Cros-Aarteil S."/>
            <person name="Calhoun S."/>
            <person name="Haridas S."/>
            <person name="Kuo A."/>
            <person name="Mondo S."/>
            <person name="Pangilinan J."/>
            <person name="Riley R."/>
            <person name="LaButti K."/>
            <person name="Andreopoulos B."/>
            <person name="Lipzen A."/>
            <person name="Chen C."/>
            <person name="Yan M."/>
            <person name="Daum C."/>
            <person name="Ng V."/>
            <person name="Clum A."/>
            <person name="Steindorff A."/>
            <person name="Ohm R.A."/>
            <person name="Martin F."/>
            <person name="Silar P."/>
            <person name="Natvig D.O."/>
            <person name="Lalanne C."/>
            <person name="Gautier V."/>
            <person name="Ament-Velasquez S.L."/>
            <person name="Kruys A."/>
            <person name="Hutchinson M.I."/>
            <person name="Powell A.J."/>
            <person name="Barry K."/>
            <person name="Miller A.N."/>
            <person name="Grigoriev I.V."/>
            <person name="Debuchy R."/>
            <person name="Gladieux P."/>
            <person name="Hiltunen Thoren M."/>
            <person name="Johannesson H."/>
        </authorList>
    </citation>
    <scope>NUCLEOTIDE SEQUENCE</scope>
    <source>
        <strain evidence="5">CBS 532.94</strain>
    </source>
</reference>
<gene>
    <name evidence="5" type="ORF">C8A03DRAFT_48066</name>
</gene>
<evidence type="ECO:0000256" key="3">
    <source>
        <dbReference type="SAM" id="SignalP"/>
    </source>
</evidence>
<dbReference type="PANTHER" id="PTHR13878:SF91">
    <property type="entry name" value="FAD BINDING DOMAIN PROTEIN (AFU_ORTHOLOGUE AFUA_6G12070)-RELATED"/>
    <property type="match status" value="1"/>
</dbReference>
<feature type="chain" id="PRO_5043040371" evidence="3">
    <location>
        <begin position="18"/>
        <end position="558"/>
    </location>
</feature>
<dbReference type="Pfam" id="PF08031">
    <property type="entry name" value="BBE"/>
    <property type="match status" value="1"/>
</dbReference>
<comment type="caution">
    <text evidence="5">The sequence shown here is derived from an EMBL/GenBank/DDBJ whole genome shotgun (WGS) entry which is preliminary data.</text>
</comment>
<protein>
    <submittedName>
        <fullName evidence="5">FAD binding domain-containing protein</fullName>
    </submittedName>
</protein>
<keyword evidence="2" id="KW-0560">Oxidoreductase</keyword>
<dbReference type="InterPro" id="IPR012951">
    <property type="entry name" value="BBE"/>
</dbReference>
<evidence type="ECO:0000313" key="5">
    <source>
        <dbReference type="EMBL" id="KAK4233368.1"/>
    </source>
</evidence>
<dbReference type="GO" id="GO:0016491">
    <property type="term" value="F:oxidoreductase activity"/>
    <property type="evidence" value="ECO:0007669"/>
    <property type="project" value="UniProtKB-KW"/>
</dbReference>
<dbReference type="SUPFAM" id="SSF56176">
    <property type="entry name" value="FAD-binding/transporter-associated domain-like"/>
    <property type="match status" value="1"/>
</dbReference>
<sequence length="558" mass="59020">MMLRFRILLCLAGAATSTSAPATRPGTPSSCRCFPGDACWPSAEVWTAFNESLGGKLIATVPLASPCHSTFPGVDYDAARCAEIRTNWARPSLHYATTHSPMAAFFANMSCDPFTAPDARCVVGSYVQYAVRATGARDYQLTLAFARAHNIRLVVRNTGHDYLGKSTGAGALALWTQGLKDISILDDQSDSAGYRGKAMKMGAGVLIGEAQAVAHAQGLVVVAGDCPTVGMAGGYTQGGGTSPLASVFGLAADQVLEWEVVTAQGQPLTATPTKNPDLYWALSGGGGGTYAAVLSMTVKAHPDVQVAGGTLIFSLQQSTTPDAFWGAVTVVLRSLPAFIGAGGAALWQLVDGVFYMPQIFLPKASADDLRNLLLNPVISALQRAGIPYEINITKYNIGGRLIPRSLFVSDSGATALTSAMRAITEHGAALANVVIGPSRTPYAPNGVYPGWRDTLMMAMTAIPYNRTDFQANVDARHKITSVIDPILKELAPDGGAYLNEADYSEPDFQQAFYGSNYARLLSIKNKYDPDGLFWAKTAVGSEGWDVQPDGRLCKVAAV</sequence>
<dbReference type="PROSITE" id="PS51387">
    <property type="entry name" value="FAD_PCMH"/>
    <property type="match status" value="1"/>
</dbReference>
<dbReference type="EMBL" id="MU860575">
    <property type="protein sequence ID" value="KAK4233368.1"/>
    <property type="molecule type" value="Genomic_DNA"/>
</dbReference>
<dbReference type="PANTHER" id="PTHR13878">
    <property type="entry name" value="GULONOLACTONE OXIDASE"/>
    <property type="match status" value="1"/>
</dbReference>
<dbReference type="Gene3D" id="3.30.465.10">
    <property type="match status" value="2"/>
</dbReference>
<dbReference type="InterPro" id="IPR050432">
    <property type="entry name" value="FAD-linked_Oxidoreductases_BP"/>
</dbReference>
<organism evidence="5 6">
    <name type="scientific">Achaetomium macrosporum</name>
    <dbReference type="NCBI Taxonomy" id="79813"/>
    <lineage>
        <taxon>Eukaryota</taxon>
        <taxon>Fungi</taxon>
        <taxon>Dikarya</taxon>
        <taxon>Ascomycota</taxon>
        <taxon>Pezizomycotina</taxon>
        <taxon>Sordariomycetes</taxon>
        <taxon>Sordariomycetidae</taxon>
        <taxon>Sordariales</taxon>
        <taxon>Chaetomiaceae</taxon>
        <taxon>Achaetomium</taxon>
    </lineage>
</organism>
<dbReference type="InterPro" id="IPR006094">
    <property type="entry name" value="Oxid_FAD_bind_N"/>
</dbReference>
<evidence type="ECO:0000313" key="6">
    <source>
        <dbReference type="Proteomes" id="UP001303760"/>
    </source>
</evidence>
<evidence type="ECO:0000256" key="2">
    <source>
        <dbReference type="ARBA" id="ARBA00023002"/>
    </source>
</evidence>
<reference evidence="5" key="2">
    <citation type="submission" date="2023-05" db="EMBL/GenBank/DDBJ databases">
        <authorList>
            <consortium name="Lawrence Berkeley National Laboratory"/>
            <person name="Steindorff A."/>
            <person name="Hensen N."/>
            <person name="Bonometti L."/>
            <person name="Westerberg I."/>
            <person name="Brannstrom I.O."/>
            <person name="Guillou S."/>
            <person name="Cros-Aarteil S."/>
            <person name="Calhoun S."/>
            <person name="Haridas S."/>
            <person name="Kuo A."/>
            <person name="Mondo S."/>
            <person name="Pangilinan J."/>
            <person name="Riley R."/>
            <person name="Labutti K."/>
            <person name="Andreopoulos B."/>
            <person name="Lipzen A."/>
            <person name="Chen C."/>
            <person name="Yanf M."/>
            <person name="Daum C."/>
            <person name="Ng V."/>
            <person name="Clum A."/>
            <person name="Ohm R."/>
            <person name="Martin F."/>
            <person name="Silar P."/>
            <person name="Natvig D."/>
            <person name="Lalanne C."/>
            <person name="Gautier V."/>
            <person name="Ament-Velasquez S.L."/>
            <person name="Kruys A."/>
            <person name="Hutchinson M.I."/>
            <person name="Powell A.J."/>
            <person name="Barry K."/>
            <person name="Miller A.N."/>
            <person name="Grigoriev I.V."/>
            <person name="Debuchy R."/>
            <person name="Gladieux P."/>
            <person name="Thoren M.H."/>
            <person name="Johannesson H."/>
        </authorList>
    </citation>
    <scope>NUCLEOTIDE SEQUENCE</scope>
    <source>
        <strain evidence="5">CBS 532.94</strain>
    </source>
</reference>
<comment type="similarity">
    <text evidence="1">Belongs to the oxygen-dependent FAD-linked oxidoreductase family.</text>
</comment>
<feature type="domain" description="FAD-binding PCMH-type" evidence="4">
    <location>
        <begin position="122"/>
        <end position="303"/>
    </location>
</feature>
<keyword evidence="3" id="KW-0732">Signal</keyword>
<dbReference type="InterPro" id="IPR016166">
    <property type="entry name" value="FAD-bd_PCMH"/>
</dbReference>